<comment type="caution">
    <text evidence="1">The sequence shown here is derived from an EMBL/GenBank/DDBJ whole genome shotgun (WGS) entry which is preliminary data.</text>
</comment>
<accession>X0YRH1</accession>
<gene>
    <name evidence="1" type="ORF">S01H4_03671</name>
</gene>
<proteinExistence type="predicted"/>
<dbReference type="SUPFAM" id="SSF54427">
    <property type="entry name" value="NTF2-like"/>
    <property type="match status" value="1"/>
</dbReference>
<dbReference type="AlphaFoldDB" id="X0YRH1"/>
<dbReference type="GO" id="GO:0030638">
    <property type="term" value="P:polyketide metabolic process"/>
    <property type="evidence" value="ECO:0007669"/>
    <property type="project" value="InterPro"/>
</dbReference>
<name>X0YRH1_9ZZZZ</name>
<protein>
    <recommendedName>
        <fullName evidence="2">SnoaL-like domain-containing protein</fullName>
    </recommendedName>
</protein>
<dbReference type="PANTHER" id="PTHR38436:SF1">
    <property type="entry name" value="ESTER CYCLASE"/>
    <property type="match status" value="1"/>
</dbReference>
<dbReference type="EMBL" id="BART01000919">
    <property type="protein sequence ID" value="GAG58820.1"/>
    <property type="molecule type" value="Genomic_DNA"/>
</dbReference>
<organism evidence="1">
    <name type="scientific">marine sediment metagenome</name>
    <dbReference type="NCBI Taxonomy" id="412755"/>
    <lineage>
        <taxon>unclassified sequences</taxon>
        <taxon>metagenomes</taxon>
        <taxon>ecological metagenomes</taxon>
    </lineage>
</organism>
<sequence length="143" mass="16181">MLTEENKDIVRREIEEIWNKGNMAVADEFLATNFVYHDPCGTPETLNLEAYKQGAIDTRTDFPDFHVTIEEQIAEGDKVVTRWTCTGTHKGKSGDIDIAPTGKQVTIEGVTIDHIAGGKILEEWWFRELMVMKLGYKIVPPSK</sequence>
<dbReference type="PANTHER" id="PTHR38436">
    <property type="entry name" value="POLYKETIDE CYCLASE SNOAL-LIKE DOMAIN"/>
    <property type="match status" value="1"/>
</dbReference>
<evidence type="ECO:0008006" key="2">
    <source>
        <dbReference type="Google" id="ProtNLM"/>
    </source>
</evidence>
<evidence type="ECO:0000313" key="1">
    <source>
        <dbReference type="EMBL" id="GAG58820.1"/>
    </source>
</evidence>
<dbReference type="Gene3D" id="3.10.450.50">
    <property type="match status" value="1"/>
</dbReference>
<dbReference type="InterPro" id="IPR009959">
    <property type="entry name" value="Cyclase_SnoaL-like"/>
</dbReference>
<dbReference type="Pfam" id="PF07366">
    <property type="entry name" value="SnoaL"/>
    <property type="match status" value="1"/>
</dbReference>
<dbReference type="InterPro" id="IPR032710">
    <property type="entry name" value="NTF2-like_dom_sf"/>
</dbReference>
<reference evidence="1" key="1">
    <citation type="journal article" date="2014" name="Front. Microbiol.">
        <title>High frequency of phylogenetically diverse reductive dehalogenase-homologous genes in deep subseafloor sedimentary metagenomes.</title>
        <authorList>
            <person name="Kawai M."/>
            <person name="Futagami T."/>
            <person name="Toyoda A."/>
            <person name="Takaki Y."/>
            <person name="Nishi S."/>
            <person name="Hori S."/>
            <person name="Arai W."/>
            <person name="Tsubouchi T."/>
            <person name="Morono Y."/>
            <person name="Uchiyama I."/>
            <person name="Ito T."/>
            <person name="Fujiyama A."/>
            <person name="Inagaki F."/>
            <person name="Takami H."/>
        </authorList>
    </citation>
    <scope>NUCLEOTIDE SEQUENCE</scope>
    <source>
        <strain evidence="1">Expedition CK06-06</strain>
    </source>
</reference>